<dbReference type="RefSeq" id="YP_010800471.1">
    <property type="nucleotide sequence ID" value="NC_076869.1"/>
</dbReference>
<dbReference type="InterPro" id="IPR023214">
    <property type="entry name" value="HAD_sf"/>
</dbReference>
<dbReference type="InterPro" id="IPR027417">
    <property type="entry name" value="P-loop_NTPase"/>
</dbReference>
<dbReference type="InterPro" id="IPR006549">
    <property type="entry name" value="HAD-SF_hydro_IIIA"/>
</dbReference>
<name>A0ABX6TSA7_9ABAC</name>
<dbReference type="GeneID" id="80539075"/>
<reference evidence="1 2" key="1">
    <citation type="journal article" date="2020" name="Genomics">
        <title>Characterization of a novel alphabaculovirus isolated from the Southern armyworm, Spodoptera eridania (Cramer, 1782) (Lepidoptera: Noctuidae) and the evolution of odv-e66, a bacterium-acquired baculoviral chondroitinase gene.</title>
        <authorList>
            <person name="Rodrigues D.T."/>
            <person name="Peterson L."/>
            <person name="de Oliveira L.B."/>
            <person name="Sosa-Gomez D.R."/>
            <person name="Ribeiro B.M."/>
            <person name="Ardisson-Araujo D.M.P."/>
        </authorList>
    </citation>
    <scope>NUCLEOTIDE SEQUENCE [LARGE SCALE GENOMIC DNA]</scope>
    <source>
        <strain evidence="1">CNPSo-165</strain>
    </source>
</reference>
<evidence type="ECO:0000313" key="1">
    <source>
        <dbReference type="EMBL" id="QNV47872.1"/>
    </source>
</evidence>
<keyword evidence="1" id="KW-0418">Kinase</keyword>
<dbReference type="NCBIfam" id="TIGR01662">
    <property type="entry name" value="HAD-SF-IIIA"/>
    <property type="match status" value="1"/>
</dbReference>
<dbReference type="InterPro" id="IPR006551">
    <property type="entry name" value="Polynucleotide_phosphatase"/>
</dbReference>
<dbReference type="Pfam" id="PF08645">
    <property type="entry name" value="PNK3P"/>
    <property type="match status" value="1"/>
</dbReference>
<dbReference type="GO" id="GO:0016301">
    <property type="term" value="F:kinase activity"/>
    <property type="evidence" value="ECO:0007669"/>
    <property type="project" value="UniProtKB-KW"/>
</dbReference>
<protein>
    <submittedName>
        <fullName evidence="1">Nicotinamide riboside kinase 1</fullName>
    </submittedName>
</protein>
<keyword evidence="2" id="KW-1185">Reference proteome</keyword>
<sequence length="361" mass="41739">MSYHLSLGGVACTTKSTILKQLKISNLSIRMSDYKELHEKYNFEHSVGSLLYAAHRYMTDGAGLDYATLHVYDRHPMEALVYETMNKGIDLERTGKIFEDCVNMGFARDFKSIIMRVKPGTESHIVRMMKERGNGIDAVNEAYVTNQNERFEIFARTFNADEYIIDCSKDISEQQKEIEQHIYNMIYNWYYIDESLYVFEYRLPIVNEKIAGFDLDGTLIVTQSGEVYPKNSEDWKWKYSDIYAMFCELIKNNYTIVVVTNQLGISAGKVKSCCVEKKITNICTIMGLPMIVLVSSKHDKYRKPSTGTMEFLTRKYPQIDVKKSFFCGDNVNGTLSNDSDYAKACGMKFMYDFEYFECPNE</sequence>
<organism evidence="1 2">
    <name type="scientific">Spodoptera eridania nucleopolyhedrovirus</name>
    <dbReference type="NCBI Taxonomy" id="2315721"/>
    <lineage>
        <taxon>Viruses</taxon>
        <taxon>Viruses incertae sedis</taxon>
        <taxon>Naldaviricetes</taxon>
        <taxon>Lefavirales</taxon>
        <taxon>Baculoviridae</taxon>
        <taxon>Alphabaculovirus</taxon>
        <taxon>Alphabaculovirus speridaniae</taxon>
    </lineage>
</organism>
<proteinExistence type="predicted"/>
<dbReference type="InterPro" id="IPR036412">
    <property type="entry name" value="HAD-like_sf"/>
</dbReference>
<dbReference type="Proteomes" id="UP000831439">
    <property type="component" value="Segment"/>
</dbReference>
<dbReference type="PANTHER" id="PTHR12083:SF9">
    <property type="entry name" value="BIFUNCTIONAL POLYNUCLEOTIDE PHOSPHATASE_KINASE"/>
    <property type="match status" value="1"/>
</dbReference>
<evidence type="ECO:0000313" key="2">
    <source>
        <dbReference type="Proteomes" id="UP000831439"/>
    </source>
</evidence>
<dbReference type="NCBIfam" id="TIGR01664">
    <property type="entry name" value="DNA-3'-Pase"/>
    <property type="match status" value="1"/>
</dbReference>
<keyword evidence="1" id="KW-0808">Transferase</keyword>
<dbReference type="InterPro" id="IPR013954">
    <property type="entry name" value="PNK3P"/>
</dbReference>
<dbReference type="SUPFAM" id="SSF52540">
    <property type="entry name" value="P-loop containing nucleoside triphosphate hydrolases"/>
    <property type="match status" value="1"/>
</dbReference>
<dbReference type="SUPFAM" id="SSF56784">
    <property type="entry name" value="HAD-like"/>
    <property type="match status" value="1"/>
</dbReference>
<dbReference type="Gene3D" id="3.40.50.1000">
    <property type="entry name" value="HAD superfamily/HAD-like"/>
    <property type="match status" value="1"/>
</dbReference>
<dbReference type="EMBL" id="MT040195">
    <property type="protein sequence ID" value="QNV47872.1"/>
    <property type="molecule type" value="Genomic_DNA"/>
</dbReference>
<dbReference type="PANTHER" id="PTHR12083">
    <property type="entry name" value="BIFUNCTIONAL POLYNUCLEOTIDE PHOSPHATASE/KINASE"/>
    <property type="match status" value="1"/>
</dbReference>
<accession>A0ABX6TSA7</accession>
<dbReference type="Gene3D" id="3.40.50.300">
    <property type="entry name" value="P-loop containing nucleotide triphosphate hydrolases"/>
    <property type="match status" value="1"/>
</dbReference>